<dbReference type="EMBL" id="JAJLJH010000002">
    <property type="protein sequence ID" value="MCK9686123.1"/>
    <property type="molecule type" value="Genomic_DNA"/>
</dbReference>
<protein>
    <submittedName>
        <fullName evidence="5">Outer membrane beta-barrel protein</fullName>
    </submittedName>
</protein>
<dbReference type="GO" id="GO:0009279">
    <property type="term" value="C:cell outer membrane"/>
    <property type="evidence" value="ECO:0007669"/>
    <property type="project" value="UniProtKB-SubCell"/>
</dbReference>
<name>A0A9X1YHC5_9BURK</name>
<feature type="domain" description="Outer membrane protein beta-barrel" evidence="4">
    <location>
        <begin position="26"/>
        <end position="206"/>
    </location>
</feature>
<accession>A0A9X1YHC5</accession>
<dbReference type="Proteomes" id="UP001139353">
    <property type="component" value="Unassembled WGS sequence"/>
</dbReference>
<dbReference type="Pfam" id="PF13505">
    <property type="entry name" value="OMP_b-brl"/>
    <property type="match status" value="1"/>
</dbReference>
<evidence type="ECO:0000256" key="3">
    <source>
        <dbReference type="SAM" id="SignalP"/>
    </source>
</evidence>
<evidence type="ECO:0000313" key="5">
    <source>
        <dbReference type="EMBL" id="MCK9686123.1"/>
    </source>
</evidence>
<evidence type="ECO:0000256" key="2">
    <source>
        <dbReference type="ARBA" id="ARBA00022729"/>
    </source>
</evidence>
<gene>
    <name evidence="5" type="ORF">LPC04_10440</name>
</gene>
<keyword evidence="6" id="KW-1185">Reference proteome</keyword>
<dbReference type="AlphaFoldDB" id="A0A9X1YHC5"/>
<proteinExistence type="predicted"/>
<organism evidence="5 6">
    <name type="scientific">Scleromatobacter humisilvae</name>
    <dbReference type="NCBI Taxonomy" id="2897159"/>
    <lineage>
        <taxon>Bacteria</taxon>
        <taxon>Pseudomonadati</taxon>
        <taxon>Pseudomonadota</taxon>
        <taxon>Betaproteobacteria</taxon>
        <taxon>Burkholderiales</taxon>
        <taxon>Sphaerotilaceae</taxon>
        <taxon>Scleromatobacter</taxon>
    </lineage>
</organism>
<dbReference type="RefSeq" id="WP_275682154.1">
    <property type="nucleotide sequence ID" value="NZ_JAJLJH010000002.1"/>
</dbReference>
<reference evidence="5" key="1">
    <citation type="submission" date="2021-11" db="EMBL/GenBank/DDBJ databases">
        <title>BS-T2-15 a new species belonging to the Comamonadaceae family isolated from the soil of a French oak forest.</title>
        <authorList>
            <person name="Mieszkin S."/>
            <person name="Alain K."/>
        </authorList>
    </citation>
    <scope>NUCLEOTIDE SEQUENCE</scope>
    <source>
        <strain evidence="5">BS-T2-15</strain>
    </source>
</reference>
<keyword evidence="2 3" id="KW-0732">Signal</keyword>
<dbReference type="InterPro" id="IPR011250">
    <property type="entry name" value="OMP/PagP_B-barrel"/>
</dbReference>
<comment type="subcellular location">
    <subcellularLocation>
        <location evidence="1">Cell outer membrane</location>
    </subcellularLocation>
</comment>
<evidence type="ECO:0000313" key="6">
    <source>
        <dbReference type="Proteomes" id="UP001139353"/>
    </source>
</evidence>
<comment type="caution">
    <text evidence="5">The sequence shown here is derived from an EMBL/GenBank/DDBJ whole genome shotgun (WGS) entry which is preliminary data.</text>
</comment>
<dbReference type="Gene3D" id="2.40.160.20">
    <property type="match status" value="1"/>
</dbReference>
<sequence>MTSKFRALTHGAVAAAALGIAFAACAQSSQTSLAKEIGDAGPQAGKSFVDLSVGKATYNTSCGNVAGLTCSRGTTSYSLTAGNMITDNVGIELSAMNLGKANVAGGSVIARGINLAAVGRVPLGDTFAVEGKVGPTYGVTHVTAATESGLVTGRASGVGLGYGVALDVNVARGLHGSLGWEQHDFKFAGQGRSNVKNVTLALGYTF</sequence>
<feature type="chain" id="PRO_5040982083" evidence="3">
    <location>
        <begin position="27"/>
        <end position="206"/>
    </location>
</feature>
<dbReference type="PROSITE" id="PS51257">
    <property type="entry name" value="PROKAR_LIPOPROTEIN"/>
    <property type="match status" value="1"/>
</dbReference>
<feature type="signal peptide" evidence="3">
    <location>
        <begin position="1"/>
        <end position="26"/>
    </location>
</feature>
<evidence type="ECO:0000256" key="1">
    <source>
        <dbReference type="ARBA" id="ARBA00004442"/>
    </source>
</evidence>
<dbReference type="SUPFAM" id="SSF56925">
    <property type="entry name" value="OMPA-like"/>
    <property type="match status" value="1"/>
</dbReference>
<dbReference type="InterPro" id="IPR027385">
    <property type="entry name" value="Beta-barrel_OMP"/>
</dbReference>
<evidence type="ECO:0000259" key="4">
    <source>
        <dbReference type="Pfam" id="PF13505"/>
    </source>
</evidence>